<dbReference type="AlphaFoldDB" id="A0A6C0IUD7"/>
<accession>A0A6C0IUD7</accession>
<protein>
    <submittedName>
        <fullName evidence="2">Uncharacterized protein</fullName>
    </submittedName>
</protein>
<organism evidence="2">
    <name type="scientific">viral metagenome</name>
    <dbReference type="NCBI Taxonomy" id="1070528"/>
    <lineage>
        <taxon>unclassified sequences</taxon>
        <taxon>metagenomes</taxon>
        <taxon>organismal metagenomes</taxon>
    </lineage>
</organism>
<keyword evidence="1" id="KW-0812">Transmembrane</keyword>
<evidence type="ECO:0000313" key="2">
    <source>
        <dbReference type="EMBL" id="QHT96692.1"/>
    </source>
</evidence>
<keyword evidence="1" id="KW-0472">Membrane</keyword>
<evidence type="ECO:0000256" key="1">
    <source>
        <dbReference type="SAM" id="Phobius"/>
    </source>
</evidence>
<name>A0A6C0IUD7_9ZZZZ</name>
<dbReference type="EMBL" id="MN740263">
    <property type="protein sequence ID" value="QHT96692.1"/>
    <property type="molecule type" value="Genomic_DNA"/>
</dbReference>
<keyword evidence="1" id="KW-1133">Transmembrane helix</keyword>
<feature type="transmembrane region" description="Helical" evidence="1">
    <location>
        <begin position="92"/>
        <end position="112"/>
    </location>
</feature>
<sequence length="114" mass="13331">MSNLKKLFQPLNPLFEPDQNEWDKKEKDLLSKNKSQYKTNIVKQENANILPHQRKLDEIIFDTRNVFFKVLEISLNKKNPLPYILADDKNQLAFCVLVISIGVMMLLISNLITE</sequence>
<reference evidence="2" key="1">
    <citation type="journal article" date="2020" name="Nature">
        <title>Giant virus diversity and host interactions through global metagenomics.</title>
        <authorList>
            <person name="Schulz F."/>
            <person name="Roux S."/>
            <person name="Paez-Espino D."/>
            <person name="Jungbluth S."/>
            <person name="Walsh D.A."/>
            <person name="Denef V.J."/>
            <person name="McMahon K.D."/>
            <person name="Konstantinidis K.T."/>
            <person name="Eloe-Fadrosh E.A."/>
            <person name="Kyrpides N.C."/>
            <person name="Woyke T."/>
        </authorList>
    </citation>
    <scope>NUCLEOTIDE SEQUENCE</scope>
    <source>
        <strain evidence="2">GVMAG-M-3300024302-11</strain>
    </source>
</reference>
<proteinExistence type="predicted"/>